<proteinExistence type="predicted"/>
<dbReference type="AlphaFoldDB" id="A0A8J2HR92"/>
<dbReference type="InterPro" id="IPR029052">
    <property type="entry name" value="Metallo-depent_PP-like"/>
</dbReference>
<evidence type="ECO:0000256" key="2">
    <source>
        <dbReference type="ARBA" id="ARBA00022692"/>
    </source>
</evidence>
<keyword evidence="8" id="KW-1185">Reference proteome</keyword>
<dbReference type="Proteomes" id="UP000786811">
    <property type="component" value="Unassembled WGS sequence"/>
</dbReference>
<dbReference type="GO" id="GO:0016787">
    <property type="term" value="F:hydrolase activity"/>
    <property type="evidence" value="ECO:0007669"/>
    <property type="project" value="InterPro"/>
</dbReference>
<evidence type="ECO:0000256" key="3">
    <source>
        <dbReference type="ARBA" id="ARBA00022989"/>
    </source>
</evidence>
<organism evidence="7 8">
    <name type="scientific">Cotesia congregata</name>
    <name type="common">Parasitoid wasp</name>
    <name type="synonym">Apanteles congregatus</name>
    <dbReference type="NCBI Taxonomy" id="51543"/>
    <lineage>
        <taxon>Eukaryota</taxon>
        <taxon>Metazoa</taxon>
        <taxon>Ecdysozoa</taxon>
        <taxon>Arthropoda</taxon>
        <taxon>Hexapoda</taxon>
        <taxon>Insecta</taxon>
        <taxon>Pterygota</taxon>
        <taxon>Neoptera</taxon>
        <taxon>Endopterygota</taxon>
        <taxon>Hymenoptera</taxon>
        <taxon>Apocrita</taxon>
        <taxon>Ichneumonoidea</taxon>
        <taxon>Braconidae</taxon>
        <taxon>Microgastrinae</taxon>
        <taxon>Cotesia</taxon>
    </lineage>
</organism>
<keyword evidence="3 5" id="KW-1133">Transmembrane helix</keyword>
<comment type="caution">
    <text evidence="7">The sequence shown here is derived from an EMBL/GenBank/DDBJ whole genome shotgun (WGS) entry which is preliminary data.</text>
</comment>
<dbReference type="InterPro" id="IPR033308">
    <property type="entry name" value="PGAP5/Cdc1/Ted1"/>
</dbReference>
<dbReference type="Gene3D" id="3.60.21.10">
    <property type="match status" value="1"/>
</dbReference>
<evidence type="ECO:0000256" key="5">
    <source>
        <dbReference type="SAM" id="Phobius"/>
    </source>
</evidence>
<evidence type="ECO:0000256" key="1">
    <source>
        <dbReference type="ARBA" id="ARBA00004141"/>
    </source>
</evidence>
<dbReference type="SUPFAM" id="SSF56300">
    <property type="entry name" value="Metallo-dependent phosphatases"/>
    <property type="match status" value="1"/>
</dbReference>
<dbReference type="GO" id="GO:0006506">
    <property type="term" value="P:GPI anchor biosynthetic process"/>
    <property type="evidence" value="ECO:0007669"/>
    <property type="project" value="InterPro"/>
</dbReference>
<reference evidence="7" key="1">
    <citation type="submission" date="2021-04" db="EMBL/GenBank/DDBJ databases">
        <authorList>
            <person name="Chebbi M.A.C M."/>
        </authorList>
    </citation>
    <scope>NUCLEOTIDE SEQUENCE</scope>
</reference>
<dbReference type="Pfam" id="PF00149">
    <property type="entry name" value="Metallophos"/>
    <property type="match status" value="1"/>
</dbReference>
<dbReference type="EMBL" id="CAJNRD030001124">
    <property type="protein sequence ID" value="CAG5107769.1"/>
    <property type="molecule type" value="Genomic_DNA"/>
</dbReference>
<name>A0A8J2HR92_COTCN</name>
<keyword evidence="2 5" id="KW-0812">Transmembrane</keyword>
<feature type="transmembrane region" description="Helical" evidence="5">
    <location>
        <begin position="12"/>
        <end position="30"/>
    </location>
</feature>
<sequence length="354" mass="41590">MIRRYRTKQKIIIIAIILCITIFYNDYLVYEIQKFKWATKDCNQCVKVLFVADPQIIGEINESYFGSWFARWDSDRYLVNTFSRALKHSQPDVIVFLGDLMDEGHIASFEHFSRYKNRLDRIFHTPEHILKIYLPGDNDIGGEEDHVKPRIHDRFNFVYSQSDTLTNKDVIFFKINRLTHYMPNAPKDAFLNNYRDRNVTNVILSHIPLLFTPGVFVKNVIKELSPQLMFTAHEHKALHLSFDSTIDQLSTVWVFPPHENQFYNFRMELNDIHEIQVPTCSYRMGTRFMGYGLAHIDTQDKSLEFTILWLPERFPKLLGYLLVVTIIIVLVKCTLICSCCPTPNHVAYSQLPRV</sequence>
<dbReference type="InterPro" id="IPR004843">
    <property type="entry name" value="Calcineurin-like_PHP"/>
</dbReference>
<accession>A0A8J2HR92</accession>
<gene>
    <name evidence="7" type="ORF">HICCMSTLAB_LOCUS12909</name>
</gene>
<evidence type="ECO:0000259" key="6">
    <source>
        <dbReference type="Pfam" id="PF00149"/>
    </source>
</evidence>
<dbReference type="PANTHER" id="PTHR13315">
    <property type="entry name" value="METALLO PHOSPHOESTERASE RELATED"/>
    <property type="match status" value="1"/>
</dbReference>
<comment type="subcellular location">
    <subcellularLocation>
        <location evidence="1">Membrane</location>
        <topology evidence="1">Multi-pass membrane protein</topology>
    </subcellularLocation>
</comment>
<dbReference type="GO" id="GO:0016020">
    <property type="term" value="C:membrane"/>
    <property type="evidence" value="ECO:0007669"/>
    <property type="project" value="UniProtKB-SubCell"/>
</dbReference>
<feature type="transmembrane region" description="Helical" evidence="5">
    <location>
        <begin position="317"/>
        <end position="340"/>
    </location>
</feature>
<dbReference type="PANTHER" id="PTHR13315:SF4">
    <property type="entry name" value="METALLOPHOSPHOESTERASE, ISOFORM E"/>
    <property type="match status" value="1"/>
</dbReference>
<evidence type="ECO:0000313" key="8">
    <source>
        <dbReference type="Proteomes" id="UP000786811"/>
    </source>
</evidence>
<keyword evidence="4 5" id="KW-0472">Membrane</keyword>
<protein>
    <submittedName>
        <fullName evidence="7">Similar to MPPE1: Metallophosphoesterase 1 (Ailuropoda melanoleuca)</fullName>
    </submittedName>
</protein>
<dbReference type="OrthoDB" id="5977743at2759"/>
<feature type="domain" description="Calcineurin-like phosphoesterase" evidence="6">
    <location>
        <begin position="47"/>
        <end position="236"/>
    </location>
</feature>
<evidence type="ECO:0000313" key="7">
    <source>
        <dbReference type="EMBL" id="CAG5107769.1"/>
    </source>
</evidence>
<evidence type="ECO:0000256" key="4">
    <source>
        <dbReference type="ARBA" id="ARBA00023136"/>
    </source>
</evidence>
<dbReference type="GO" id="GO:0005783">
    <property type="term" value="C:endoplasmic reticulum"/>
    <property type="evidence" value="ECO:0007669"/>
    <property type="project" value="TreeGrafter"/>
</dbReference>